<name>A0A7W4KD23_9PROT</name>
<evidence type="ECO:0000256" key="1">
    <source>
        <dbReference type="ARBA" id="ARBA00022679"/>
    </source>
</evidence>
<dbReference type="EMBL" id="JABEQK010000004">
    <property type="protein sequence ID" value="MBB2204651.1"/>
    <property type="molecule type" value="Genomic_DNA"/>
</dbReference>
<dbReference type="PANTHER" id="PTHR46401">
    <property type="entry name" value="GLYCOSYLTRANSFERASE WBBK-RELATED"/>
    <property type="match status" value="1"/>
</dbReference>
<dbReference type="Gene3D" id="3.40.50.2000">
    <property type="entry name" value="Glycogen Phosphorylase B"/>
    <property type="match status" value="1"/>
</dbReference>
<dbReference type="GO" id="GO:0016757">
    <property type="term" value="F:glycosyltransferase activity"/>
    <property type="evidence" value="ECO:0007669"/>
    <property type="project" value="InterPro"/>
</dbReference>
<gene>
    <name evidence="3" type="ORF">HLH27_06405</name>
</gene>
<dbReference type="CDD" id="cd03809">
    <property type="entry name" value="GT4_MtfB-like"/>
    <property type="match status" value="1"/>
</dbReference>
<evidence type="ECO:0000313" key="3">
    <source>
        <dbReference type="EMBL" id="MBB2204651.1"/>
    </source>
</evidence>
<sequence length="415" mass="44652">MLPRPVLMDVSRLLSRAGSAVPTGIDRVELEYALYLMRFPASRVLFVAYHPVGRIGILPRKLTDCFLRILARAWAGGTRPSRTASLLAGLLLQAAALGATGRAKQRRTYLLLSHHHLMQQEAIAAFLKRADAGMAVMVHDLIPIEYPEYARPTEPDRHRRRMDTVGRLADSVIVPSRPVGDALHDYLAPQRSCPPVSVVHHGCLVPSGPPASAGPLAPDAPYFVILGTIEPRKNHLLLLNIWRQMATEGGTAPLPHLVVIGRRGWENENILDMIERCPALQGIVHEHATLSDSAVAGLVRGARALLFPSFAEGFGLPLLEALAMGIPCVCSDLPVFREIAGDLPVYLDPLDGPGWRRTIQDMSAQDRPATGGAPPSFADWPTQVVAGLAALAVIEGVGRPDAAPGMPHPAGTIPA</sequence>
<accession>A0A7W4KD23</accession>
<feature type="domain" description="Glycosyl transferase family 1" evidence="2">
    <location>
        <begin position="218"/>
        <end position="342"/>
    </location>
</feature>
<dbReference type="InterPro" id="IPR001296">
    <property type="entry name" value="Glyco_trans_1"/>
</dbReference>
<proteinExistence type="predicted"/>
<dbReference type="Pfam" id="PF00534">
    <property type="entry name" value="Glycos_transf_1"/>
    <property type="match status" value="1"/>
</dbReference>
<reference evidence="3 4" key="1">
    <citation type="submission" date="2020-04" db="EMBL/GenBank/DDBJ databases">
        <title>Description of novel Gluconacetobacter.</title>
        <authorList>
            <person name="Sombolestani A."/>
        </authorList>
    </citation>
    <scope>NUCLEOTIDE SEQUENCE [LARGE SCALE GENOMIC DNA]</scope>
    <source>
        <strain evidence="3 4">LMG 27800</strain>
    </source>
</reference>
<evidence type="ECO:0000259" key="2">
    <source>
        <dbReference type="Pfam" id="PF00534"/>
    </source>
</evidence>
<dbReference type="SUPFAM" id="SSF53756">
    <property type="entry name" value="UDP-Glycosyltransferase/glycogen phosphorylase"/>
    <property type="match status" value="1"/>
</dbReference>
<comment type="caution">
    <text evidence="3">The sequence shown here is derived from an EMBL/GenBank/DDBJ whole genome shotgun (WGS) entry which is preliminary data.</text>
</comment>
<evidence type="ECO:0000313" key="4">
    <source>
        <dbReference type="Proteomes" id="UP000540556"/>
    </source>
</evidence>
<keyword evidence="4" id="KW-1185">Reference proteome</keyword>
<dbReference type="Proteomes" id="UP000540556">
    <property type="component" value="Unassembled WGS sequence"/>
</dbReference>
<dbReference type="PANTHER" id="PTHR46401:SF2">
    <property type="entry name" value="GLYCOSYLTRANSFERASE WBBK-RELATED"/>
    <property type="match status" value="1"/>
</dbReference>
<organism evidence="3 4">
    <name type="scientific">Gluconacetobacter takamatsuzukensis</name>
    <dbReference type="NCBI Taxonomy" id="1286190"/>
    <lineage>
        <taxon>Bacteria</taxon>
        <taxon>Pseudomonadati</taxon>
        <taxon>Pseudomonadota</taxon>
        <taxon>Alphaproteobacteria</taxon>
        <taxon>Acetobacterales</taxon>
        <taxon>Acetobacteraceae</taxon>
        <taxon>Gluconacetobacter</taxon>
    </lineage>
</organism>
<dbReference type="AlphaFoldDB" id="A0A7W4KD23"/>
<protein>
    <submittedName>
        <fullName evidence="3">Glycosyltransferase family 4 protein</fullName>
    </submittedName>
</protein>
<keyword evidence="1 3" id="KW-0808">Transferase</keyword>